<organism evidence="6 7">
    <name type="scientific">Candidatus Ornithomonoglobus intestinigallinarum</name>
    <dbReference type="NCBI Taxonomy" id="2840894"/>
    <lineage>
        <taxon>Bacteria</taxon>
        <taxon>Bacillati</taxon>
        <taxon>Bacillota</taxon>
        <taxon>Clostridia</taxon>
        <taxon>Candidatus Ornithomonoglobus</taxon>
    </lineage>
</organism>
<dbReference type="InterPro" id="IPR013663">
    <property type="entry name" value="Helicase_SWF/SNF/SWI_bac"/>
</dbReference>
<reference evidence="6" key="2">
    <citation type="journal article" date="2021" name="PeerJ">
        <title>Extensive microbial diversity within the chicken gut microbiome revealed by metagenomics and culture.</title>
        <authorList>
            <person name="Gilroy R."/>
            <person name="Ravi A."/>
            <person name="Getino M."/>
            <person name="Pursley I."/>
            <person name="Horton D.L."/>
            <person name="Alikhan N.F."/>
            <person name="Baker D."/>
            <person name="Gharbi K."/>
            <person name="Hall N."/>
            <person name="Watson M."/>
            <person name="Adriaenssens E.M."/>
            <person name="Foster-Nyarko E."/>
            <person name="Jarju S."/>
            <person name="Secka A."/>
            <person name="Antonio M."/>
            <person name="Oren A."/>
            <person name="Chaudhuri R.R."/>
            <person name="La Ragione R."/>
            <person name="Hildebrand F."/>
            <person name="Pallen M.J."/>
        </authorList>
    </citation>
    <scope>NUCLEOTIDE SEQUENCE</scope>
    <source>
        <strain evidence="6">CHK181-108</strain>
    </source>
</reference>
<sequence length="1033" mass="116893">MKITDSTIKRICSAVMCRRGAEYFRDGRIHLKKRSDRLITAVADGESLYNISVRFNEDGSVADTMCTCPYFETMHTPCKHIAACLMQIQAEQEERGTQPDENDRLASMLCEQFDAQEQIPFPLPLRFTLYINSVSPEEASISAEIGGTTVKSIEHFLDMYARKKSFLLSRSVLFDPKKQTLPPYEDEILTVLAESCANRSCGDSLYTKASYRTPFCAETLLRLLPLLRHVSFELIFNGLRLDDVRFMDEDPDILTDITAAPGEITLSVSDKGYALTRGGEYFLHDGLIYVTTEDFRKFFMPIYTSLSEGRRTQLSFKGENSMLFASRVLPAVKDKRGVICRGVDDIIVNERPSFSVYLDAPSNDISAAVIARYGDITFRLGTQSGGESKIIVRDSAAEADIFSYFSDFENSGGSLRLSNDDKIFDFLTSRLPELEKKASVFTSETFSSLKISGGADIRTEISYDPHIDLLEADFSTELSADEIHAILAAVKLRERFYRRSDGSFISLEGEGKRSIELLERLEFSPSDVEKHTKRLPKYHALYLNARTDVKKDKSFTDYISGVRQVRPNIPDSLKGVLRDYQADGVRWLKQLSLLGFGGILADDMGLGKTLQVLAFIDGEKPKKPVLIIAPSALTYNWQSECERFTPGLKTLIPDGTRDERAKKLAEADGFDIIITSYPILRRDLAQYMRFEFSYCFIDEAQYIKNPKTMNARSVKKINAQRRFALTGTPIENSLSELWSIFDFIMSGYLYDLRTFKSVYETPVTREGDRTAADDLRAKIKPFILRRMKTEVLSELPEKFEYTMYAEMTQEQKKMYSSYLALAKSRTLALLGEGKKMQILTLLMRLRQICCHPALFDEGYTHESGKLMLLSELAESGVLSGHRLLIFSQYTSMLELIRGELAKKKLRCFYLDGKTPSYERLEMADRFNGGERDIFLVSLRAGGTGLNLTGADMVIHYDPWWNPAATDQASDRAYRIGQTRSVQVIRLAAKGTIEERILKLQESKRALAGDMIAANSETFASLTNEEILSLFEQD</sequence>
<dbReference type="Pfam" id="PF08455">
    <property type="entry name" value="SNF2_assoc"/>
    <property type="match status" value="1"/>
</dbReference>
<evidence type="ECO:0000259" key="4">
    <source>
        <dbReference type="PROSITE" id="PS51192"/>
    </source>
</evidence>
<dbReference type="PANTHER" id="PTHR10799">
    <property type="entry name" value="SNF2/RAD54 HELICASE FAMILY"/>
    <property type="match status" value="1"/>
</dbReference>
<dbReference type="SMART" id="SM00490">
    <property type="entry name" value="HELICc"/>
    <property type="match status" value="1"/>
</dbReference>
<keyword evidence="2" id="KW-0862">Zinc</keyword>
<keyword evidence="2" id="KW-0479">Metal-binding</keyword>
<evidence type="ECO:0000259" key="3">
    <source>
        <dbReference type="PROSITE" id="PS50966"/>
    </source>
</evidence>
<dbReference type="InterPro" id="IPR001650">
    <property type="entry name" value="Helicase_C-like"/>
</dbReference>
<evidence type="ECO:0000313" key="7">
    <source>
        <dbReference type="Proteomes" id="UP000824165"/>
    </source>
</evidence>
<dbReference type="InterPro" id="IPR007527">
    <property type="entry name" value="Znf_SWIM"/>
</dbReference>
<dbReference type="InterPro" id="IPR027417">
    <property type="entry name" value="P-loop_NTPase"/>
</dbReference>
<dbReference type="Pfam" id="PF04434">
    <property type="entry name" value="SWIM"/>
    <property type="match status" value="1"/>
</dbReference>
<protein>
    <submittedName>
        <fullName evidence="6">SNF2 helicase associated domain-containing protein</fullName>
    </submittedName>
</protein>
<dbReference type="AlphaFoldDB" id="A0A9D1H183"/>
<dbReference type="SUPFAM" id="SSF52540">
    <property type="entry name" value="P-loop containing nucleoside triphosphate hydrolases"/>
    <property type="match status" value="2"/>
</dbReference>
<dbReference type="PROSITE" id="PS51192">
    <property type="entry name" value="HELICASE_ATP_BIND_1"/>
    <property type="match status" value="1"/>
</dbReference>
<dbReference type="Pfam" id="PF00271">
    <property type="entry name" value="Helicase_C"/>
    <property type="match status" value="1"/>
</dbReference>
<gene>
    <name evidence="6" type="ORF">IAA60_00975</name>
</gene>
<dbReference type="Gene3D" id="3.40.50.10810">
    <property type="entry name" value="Tandem AAA-ATPase domain"/>
    <property type="match status" value="1"/>
</dbReference>
<name>A0A9D1H183_9FIRM</name>
<dbReference type="InterPro" id="IPR000330">
    <property type="entry name" value="SNF2_N"/>
</dbReference>
<dbReference type="SMART" id="SM00487">
    <property type="entry name" value="DEXDc"/>
    <property type="match status" value="1"/>
</dbReference>
<reference evidence="6" key="1">
    <citation type="submission" date="2020-10" db="EMBL/GenBank/DDBJ databases">
        <authorList>
            <person name="Gilroy R."/>
        </authorList>
    </citation>
    <scope>NUCLEOTIDE SEQUENCE</scope>
    <source>
        <strain evidence="6">CHK181-108</strain>
    </source>
</reference>
<dbReference type="GO" id="GO:0005524">
    <property type="term" value="F:ATP binding"/>
    <property type="evidence" value="ECO:0007669"/>
    <property type="project" value="InterPro"/>
</dbReference>
<dbReference type="InterPro" id="IPR038718">
    <property type="entry name" value="SNF2-like_sf"/>
</dbReference>
<dbReference type="Pfam" id="PF00176">
    <property type="entry name" value="SNF2-rel_dom"/>
    <property type="match status" value="1"/>
</dbReference>
<feature type="domain" description="Helicase C-terminal" evidence="5">
    <location>
        <begin position="864"/>
        <end position="1026"/>
    </location>
</feature>
<feature type="domain" description="SWIM-type" evidence="3">
    <location>
        <begin position="51"/>
        <end position="89"/>
    </location>
</feature>
<dbReference type="GO" id="GO:0016787">
    <property type="term" value="F:hydrolase activity"/>
    <property type="evidence" value="ECO:0007669"/>
    <property type="project" value="UniProtKB-KW"/>
</dbReference>
<dbReference type="Gene3D" id="3.40.50.300">
    <property type="entry name" value="P-loop containing nucleotide triphosphate hydrolases"/>
    <property type="match status" value="1"/>
</dbReference>
<keyword evidence="2" id="KW-0863">Zinc-finger</keyword>
<comment type="caution">
    <text evidence="6">The sequence shown here is derived from an EMBL/GenBank/DDBJ whole genome shotgun (WGS) entry which is preliminary data.</text>
</comment>
<keyword evidence="1" id="KW-0378">Hydrolase</keyword>
<dbReference type="CDD" id="cd18793">
    <property type="entry name" value="SF2_C_SNF"/>
    <property type="match status" value="1"/>
</dbReference>
<evidence type="ECO:0000256" key="1">
    <source>
        <dbReference type="ARBA" id="ARBA00022801"/>
    </source>
</evidence>
<dbReference type="PROSITE" id="PS50966">
    <property type="entry name" value="ZF_SWIM"/>
    <property type="match status" value="1"/>
</dbReference>
<proteinExistence type="predicted"/>
<dbReference type="EMBL" id="DVLU01000006">
    <property type="protein sequence ID" value="HIT84455.1"/>
    <property type="molecule type" value="Genomic_DNA"/>
</dbReference>
<dbReference type="GO" id="GO:0008270">
    <property type="term" value="F:zinc ion binding"/>
    <property type="evidence" value="ECO:0007669"/>
    <property type="project" value="UniProtKB-KW"/>
</dbReference>
<evidence type="ECO:0000259" key="5">
    <source>
        <dbReference type="PROSITE" id="PS51194"/>
    </source>
</evidence>
<dbReference type="PROSITE" id="PS51194">
    <property type="entry name" value="HELICASE_CTER"/>
    <property type="match status" value="1"/>
</dbReference>
<feature type="domain" description="Helicase ATP-binding" evidence="4">
    <location>
        <begin position="589"/>
        <end position="747"/>
    </location>
</feature>
<dbReference type="InterPro" id="IPR014001">
    <property type="entry name" value="Helicase_ATP-bd"/>
</dbReference>
<dbReference type="Proteomes" id="UP000824165">
    <property type="component" value="Unassembled WGS sequence"/>
</dbReference>
<evidence type="ECO:0000256" key="2">
    <source>
        <dbReference type="PROSITE-ProRule" id="PRU00325"/>
    </source>
</evidence>
<dbReference type="InterPro" id="IPR049730">
    <property type="entry name" value="SNF2/RAD54-like_C"/>
</dbReference>
<evidence type="ECO:0000313" key="6">
    <source>
        <dbReference type="EMBL" id="HIT84455.1"/>
    </source>
</evidence>
<dbReference type="CDD" id="cd18012">
    <property type="entry name" value="DEXQc_arch_SWI2_SNF2"/>
    <property type="match status" value="1"/>
</dbReference>
<accession>A0A9D1H183</accession>